<evidence type="ECO:0000256" key="2">
    <source>
        <dbReference type="SAM" id="Phobius"/>
    </source>
</evidence>
<reference evidence="3" key="1">
    <citation type="submission" date="2023-03" db="EMBL/GenBank/DDBJ databases">
        <title>Massive genome expansion in bonnet fungi (Mycena s.s.) driven by repeated elements and novel gene families across ecological guilds.</title>
        <authorList>
            <consortium name="Lawrence Berkeley National Laboratory"/>
            <person name="Harder C.B."/>
            <person name="Miyauchi S."/>
            <person name="Viragh M."/>
            <person name="Kuo A."/>
            <person name="Thoen E."/>
            <person name="Andreopoulos B."/>
            <person name="Lu D."/>
            <person name="Skrede I."/>
            <person name="Drula E."/>
            <person name="Henrissat B."/>
            <person name="Morin E."/>
            <person name="Kohler A."/>
            <person name="Barry K."/>
            <person name="LaButti K."/>
            <person name="Morin E."/>
            <person name="Salamov A."/>
            <person name="Lipzen A."/>
            <person name="Mereny Z."/>
            <person name="Hegedus B."/>
            <person name="Baldrian P."/>
            <person name="Stursova M."/>
            <person name="Weitz H."/>
            <person name="Taylor A."/>
            <person name="Grigoriev I.V."/>
            <person name="Nagy L.G."/>
            <person name="Martin F."/>
            <person name="Kauserud H."/>
        </authorList>
    </citation>
    <scope>NUCLEOTIDE SEQUENCE</scope>
    <source>
        <strain evidence="3">CBHHK188m</strain>
    </source>
</reference>
<feature type="transmembrane region" description="Helical" evidence="2">
    <location>
        <begin position="165"/>
        <end position="186"/>
    </location>
</feature>
<evidence type="ECO:0000256" key="1">
    <source>
        <dbReference type="SAM" id="MobiDB-lite"/>
    </source>
</evidence>
<proteinExistence type="predicted"/>
<accession>A0AAD7KAE5</accession>
<protein>
    <submittedName>
        <fullName evidence="3">Uncharacterized protein</fullName>
    </submittedName>
</protein>
<name>A0AAD7KAE5_9AGAR</name>
<feature type="transmembrane region" description="Helical" evidence="2">
    <location>
        <begin position="207"/>
        <end position="231"/>
    </location>
</feature>
<gene>
    <name evidence="3" type="ORF">DFH07DRAFT_385330</name>
</gene>
<dbReference type="Proteomes" id="UP001215280">
    <property type="component" value="Unassembled WGS sequence"/>
</dbReference>
<feature type="region of interest" description="Disordered" evidence="1">
    <location>
        <begin position="290"/>
        <end position="313"/>
    </location>
</feature>
<keyword evidence="2" id="KW-0472">Membrane</keyword>
<feature type="transmembrane region" description="Helical" evidence="2">
    <location>
        <begin position="12"/>
        <end position="36"/>
    </location>
</feature>
<keyword evidence="4" id="KW-1185">Reference proteome</keyword>
<organism evidence="3 4">
    <name type="scientific">Mycena maculata</name>
    <dbReference type="NCBI Taxonomy" id="230809"/>
    <lineage>
        <taxon>Eukaryota</taxon>
        <taxon>Fungi</taxon>
        <taxon>Dikarya</taxon>
        <taxon>Basidiomycota</taxon>
        <taxon>Agaricomycotina</taxon>
        <taxon>Agaricomycetes</taxon>
        <taxon>Agaricomycetidae</taxon>
        <taxon>Agaricales</taxon>
        <taxon>Marasmiineae</taxon>
        <taxon>Mycenaceae</taxon>
        <taxon>Mycena</taxon>
    </lineage>
</organism>
<comment type="caution">
    <text evidence="3">The sequence shown here is derived from an EMBL/GenBank/DDBJ whole genome shotgun (WGS) entry which is preliminary data.</text>
</comment>
<evidence type="ECO:0000313" key="3">
    <source>
        <dbReference type="EMBL" id="KAJ7781714.1"/>
    </source>
</evidence>
<dbReference type="EMBL" id="JARJLG010000004">
    <property type="protein sequence ID" value="KAJ7781714.1"/>
    <property type="molecule type" value="Genomic_DNA"/>
</dbReference>
<feature type="compositionally biased region" description="Polar residues" evidence="1">
    <location>
        <begin position="290"/>
        <end position="307"/>
    </location>
</feature>
<feature type="transmembrane region" description="Helical" evidence="2">
    <location>
        <begin position="125"/>
        <end position="145"/>
    </location>
</feature>
<sequence>MASLTPARMSYAAAIVGCVTFGCYFVLAAICIHFLLKKNRRSSKGQHVVLAYTCLMLVVNIIYFVAASKWSEIEFVESTENPAIFAAQLSTNYAIIKDTAYTINIWLADSLMLYRTYIIWRSIPVLLFPALVYLGALASGLGLLIETGQPGGTFGVGLVVPFGTAFWSISVALNVILTFLISYKLLHQHRRVRSLRVTEVGDRYTDIVAILVESAALYSISGLIYIPLFALNIPLQYPFAALLGSAAGIAPNLIIFRIAMGVDFKGETMQQASSVQFATRALARHGATFTNPESTLNQNSTTGSAKTTKILGDSSPNLEVYPLDSMKT</sequence>
<keyword evidence="2" id="KW-0812">Transmembrane</keyword>
<evidence type="ECO:0000313" key="4">
    <source>
        <dbReference type="Proteomes" id="UP001215280"/>
    </source>
</evidence>
<keyword evidence="2" id="KW-1133">Transmembrane helix</keyword>
<dbReference type="AlphaFoldDB" id="A0AAD7KAE5"/>
<feature type="transmembrane region" description="Helical" evidence="2">
    <location>
        <begin position="237"/>
        <end position="259"/>
    </location>
</feature>
<feature type="transmembrane region" description="Helical" evidence="2">
    <location>
        <begin position="48"/>
        <end position="66"/>
    </location>
</feature>